<evidence type="ECO:0000313" key="2">
    <source>
        <dbReference type="Proteomes" id="UP000185612"/>
    </source>
</evidence>
<organism evidence="1 2">
    <name type="scientific">Buchananella hordeovulneris</name>
    <dbReference type="NCBI Taxonomy" id="52770"/>
    <lineage>
        <taxon>Bacteria</taxon>
        <taxon>Bacillati</taxon>
        <taxon>Actinomycetota</taxon>
        <taxon>Actinomycetes</taxon>
        <taxon>Actinomycetales</taxon>
        <taxon>Actinomycetaceae</taxon>
        <taxon>Buchananella</taxon>
    </lineage>
</organism>
<comment type="caution">
    <text evidence="1">The sequence shown here is derived from an EMBL/GenBank/DDBJ whole genome shotgun (WGS) entry which is preliminary data.</text>
</comment>
<gene>
    <name evidence="1" type="ORF">BSZ40_05710</name>
</gene>
<sequence length="708" mass="76010">MQQGWRQLVAATPWESLEHAYGSAEDLPPLLTAMLTTPGDAVGDLWAAALHQGTIYSATAPVVEALARQLREEQPTVTSPWWWFLHRTADSALGGYTDDEEALQATRAALAAAGRLLAPGMAAGTEQVTTIMFVSRVCSPTPAEVAAWRALAQRRPADELACAAAAALTRHGQYSPTKQLPLDLTAALARFEVGDCRDADAELVAANFAAAERILPLFLADDEHLTSSLAGCNPQAALAVLSRLPQPDYDQLSELLGLAETHPLQAARACTVVAQHAARLEPAQAIELLTRLPRTAQLCDRLVELAGQTSEVRVDRLGVSHPVADVAYVLAEQGDARWEELLVQALVTSPVGSALSIHHSGTGGQALPGAFADLGVQPGPALVTAVRQVLRQEVAAGRPEDNTSRAYALLSLLRWIAQWPPVFGRQLRGELAALADFAPADVAELLAAWGEPEAVDQLRMQAEQRPALWLSVARASQQLADWRQAVAHVEMAWEGKLLAEFPDGQDPVFLAWCRQYLGDEVAASHPGRADQVQALRRLVEGGVLEQVVAWRRLRELLGVAQGCMEEACELACHWLAAGQLTTAHRQELVDAVADVATHGRLGWDDQIDAASRLHAARTWLELTGHWPGEPELAGQIIVAALPYVWLREAALEFARRLPAGPARTHTRAALQTAVDRPEPYYGRGTHALPADAAARAAIATTAQALAAG</sequence>
<proteinExistence type="predicted"/>
<accession>A0A1Q5PVL9</accession>
<protein>
    <submittedName>
        <fullName evidence="1">Uncharacterized protein</fullName>
    </submittedName>
</protein>
<dbReference type="AlphaFoldDB" id="A0A1Q5PVL9"/>
<dbReference type="RefSeq" id="WP_073824189.1">
    <property type="nucleotide sequence ID" value="NZ_MQVS01000005.1"/>
</dbReference>
<dbReference type="EMBL" id="MQVS01000005">
    <property type="protein sequence ID" value="OKL51653.1"/>
    <property type="molecule type" value="Genomic_DNA"/>
</dbReference>
<evidence type="ECO:0000313" key="1">
    <source>
        <dbReference type="EMBL" id="OKL51653.1"/>
    </source>
</evidence>
<dbReference type="OrthoDB" id="292843at2"/>
<dbReference type="STRING" id="52770.BSZ40_05710"/>
<name>A0A1Q5PVL9_9ACTO</name>
<dbReference type="Proteomes" id="UP000185612">
    <property type="component" value="Unassembled WGS sequence"/>
</dbReference>
<dbReference type="InParanoid" id="A0A1Q5PVL9"/>
<keyword evidence="2" id="KW-1185">Reference proteome</keyword>
<reference evidence="2" key="1">
    <citation type="submission" date="2016-12" db="EMBL/GenBank/DDBJ databases">
        <authorList>
            <person name="Meng X."/>
        </authorList>
    </citation>
    <scope>NUCLEOTIDE SEQUENCE [LARGE SCALE GENOMIC DNA]</scope>
    <source>
        <strain evidence="2">DSM 20732</strain>
    </source>
</reference>